<dbReference type="RefSeq" id="XP_065726889.1">
    <property type="nucleotide sequence ID" value="XM_065870817.1"/>
</dbReference>
<dbReference type="GO" id="GO:0046872">
    <property type="term" value="F:metal ion binding"/>
    <property type="evidence" value="ECO:0007669"/>
    <property type="project" value="UniProtKB-KW"/>
</dbReference>
<accession>A0AAJ8KGW9</accession>
<gene>
    <name evidence="3" type="ORF">I302_109184</name>
</gene>
<protein>
    <recommendedName>
        <fullName evidence="2">Fe2OG dioxygenase domain-containing protein</fullName>
    </recommendedName>
</protein>
<dbReference type="Pfam" id="PF03171">
    <property type="entry name" value="2OG-FeII_Oxy"/>
    <property type="match status" value="1"/>
</dbReference>
<dbReference type="AlphaFoldDB" id="A0AAJ8KGW9"/>
<feature type="domain" description="Fe2OG dioxygenase" evidence="2">
    <location>
        <begin position="194"/>
        <end position="299"/>
    </location>
</feature>
<dbReference type="InterPro" id="IPR005123">
    <property type="entry name" value="Oxoglu/Fe-dep_dioxygenase_dom"/>
</dbReference>
<dbReference type="PANTHER" id="PTHR47990">
    <property type="entry name" value="2-OXOGLUTARATE (2OG) AND FE(II)-DEPENDENT OXYGENASE SUPERFAMILY PROTEIN-RELATED"/>
    <property type="match status" value="1"/>
</dbReference>
<dbReference type="Gene3D" id="2.60.120.330">
    <property type="entry name" value="B-lactam Antibiotic, Isopenicillin N Synthase, Chain"/>
    <property type="match status" value="1"/>
</dbReference>
<sequence length="378" mass="43547">MAGLKKLYEPYSTTPETTEKLDWAELVNLDLSTFDQPGGKKALAKQLKYAVHNVGFFYVSNFGLTQEEVDYQFSIGKKIFDLPLSEKKKYGADTKSFSYNGYTGPAVYEPDVDVYDPKHNIQSYNIPKFTSHFPGKVAHPPPVQQNWDTIERFAKTVHHNVIERLLVIFALVLELEDEQYFVKRHDYETRGEDHLRYMLYTARDEDVNRDAQELYSTGHTDLGSITLLFRQPVAGLQVLNNDGKYRWVKPVPGTITVNIADTLSLLSGRYFKSSIHRVSVPPPDQRHLDRLGVLFFIRPNNDVLVEVVKDSPLLKREGVYETLEERKDPLTVGTWVRERQKHIFKNVYDITDAGKGKEGQERDELEAEVAGIRIKYWN</sequence>
<keyword evidence="1" id="KW-0408">Iron</keyword>
<keyword evidence="4" id="KW-1185">Reference proteome</keyword>
<dbReference type="PROSITE" id="PS51471">
    <property type="entry name" value="FE2OG_OXY"/>
    <property type="match status" value="1"/>
</dbReference>
<dbReference type="SUPFAM" id="SSF51197">
    <property type="entry name" value="Clavaminate synthase-like"/>
    <property type="match status" value="1"/>
</dbReference>
<dbReference type="PRINTS" id="PR00682">
    <property type="entry name" value="IPNSYNTHASE"/>
</dbReference>
<dbReference type="Proteomes" id="UP000092730">
    <property type="component" value="Chromosome 8"/>
</dbReference>
<dbReference type="GO" id="GO:0016491">
    <property type="term" value="F:oxidoreductase activity"/>
    <property type="evidence" value="ECO:0007669"/>
    <property type="project" value="UniProtKB-KW"/>
</dbReference>
<reference evidence="3" key="1">
    <citation type="submission" date="2013-07" db="EMBL/GenBank/DDBJ databases">
        <authorList>
            <consortium name="The Broad Institute Genome Sequencing Platform"/>
            <person name="Cuomo C."/>
            <person name="Litvintseva A."/>
            <person name="Chen Y."/>
            <person name="Heitman J."/>
            <person name="Sun S."/>
            <person name="Springer D."/>
            <person name="Dromer F."/>
            <person name="Young S.K."/>
            <person name="Zeng Q."/>
            <person name="Gargeya S."/>
            <person name="Fitzgerald M."/>
            <person name="Abouelleil A."/>
            <person name="Alvarado L."/>
            <person name="Berlin A.M."/>
            <person name="Chapman S.B."/>
            <person name="Dewar J."/>
            <person name="Goldberg J."/>
            <person name="Griggs A."/>
            <person name="Gujja S."/>
            <person name="Hansen M."/>
            <person name="Howarth C."/>
            <person name="Imamovic A."/>
            <person name="Larimer J."/>
            <person name="McCowan C."/>
            <person name="Murphy C."/>
            <person name="Pearson M."/>
            <person name="Priest M."/>
            <person name="Roberts A."/>
            <person name="Saif S."/>
            <person name="Shea T."/>
            <person name="Sykes S."/>
            <person name="Wortman J."/>
            <person name="Nusbaum C."/>
            <person name="Birren B."/>
        </authorList>
    </citation>
    <scope>NUCLEOTIDE SEQUENCE</scope>
    <source>
        <strain evidence="3">CBS 10118</strain>
    </source>
</reference>
<name>A0AAJ8KGW9_9TREE</name>
<dbReference type="InterPro" id="IPR027443">
    <property type="entry name" value="IPNS-like_sf"/>
</dbReference>
<dbReference type="InterPro" id="IPR044861">
    <property type="entry name" value="IPNS-like_FE2OG_OXY"/>
</dbReference>
<dbReference type="Pfam" id="PF14226">
    <property type="entry name" value="DIOX_N"/>
    <property type="match status" value="1"/>
</dbReference>
<proteinExistence type="inferred from homology"/>
<dbReference type="InterPro" id="IPR026992">
    <property type="entry name" value="DIOX_N"/>
</dbReference>
<evidence type="ECO:0000313" key="3">
    <source>
        <dbReference type="EMBL" id="WVW87127.1"/>
    </source>
</evidence>
<keyword evidence="1" id="KW-0560">Oxidoreductase</keyword>
<organism evidence="3 4">
    <name type="scientific">Kwoniella bestiolae CBS 10118</name>
    <dbReference type="NCBI Taxonomy" id="1296100"/>
    <lineage>
        <taxon>Eukaryota</taxon>
        <taxon>Fungi</taxon>
        <taxon>Dikarya</taxon>
        <taxon>Basidiomycota</taxon>
        <taxon>Agaricomycotina</taxon>
        <taxon>Tremellomycetes</taxon>
        <taxon>Tremellales</taxon>
        <taxon>Cryptococcaceae</taxon>
        <taxon>Kwoniella</taxon>
    </lineage>
</organism>
<keyword evidence="1" id="KW-0479">Metal-binding</keyword>
<dbReference type="FunFam" id="2.60.120.330:FF:000040">
    <property type="entry name" value="Chromosome 21, whole genome shotgun sequence"/>
    <property type="match status" value="1"/>
</dbReference>
<dbReference type="InterPro" id="IPR050231">
    <property type="entry name" value="Iron_ascorbate_oxido_reductase"/>
</dbReference>
<comment type="similarity">
    <text evidence="1">Belongs to the iron/ascorbate-dependent oxidoreductase family.</text>
</comment>
<dbReference type="KEGG" id="kbi:30212729"/>
<evidence type="ECO:0000259" key="2">
    <source>
        <dbReference type="PROSITE" id="PS51471"/>
    </source>
</evidence>
<dbReference type="GeneID" id="30212729"/>
<dbReference type="EMBL" id="CP144548">
    <property type="protein sequence ID" value="WVW87127.1"/>
    <property type="molecule type" value="Genomic_DNA"/>
</dbReference>
<evidence type="ECO:0000256" key="1">
    <source>
        <dbReference type="RuleBase" id="RU003682"/>
    </source>
</evidence>
<reference evidence="3" key="2">
    <citation type="submission" date="2024-02" db="EMBL/GenBank/DDBJ databases">
        <title>Comparative genomics of Cryptococcus and Kwoniella reveals pathogenesis evolution and contrasting modes of karyotype evolution via chromosome fusion or intercentromeric recombination.</title>
        <authorList>
            <person name="Coelho M.A."/>
            <person name="David-Palma M."/>
            <person name="Shea T."/>
            <person name="Bowers K."/>
            <person name="McGinley-Smith S."/>
            <person name="Mohammad A.W."/>
            <person name="Gnirke A."/>
            <person name="Yurkov A.M."/>
            <person name="Nowrousian M."/>
            <person name="Sun S."/>
            <person name="Cuomo C.A."/>
            <person name="Heitman J."/>
        </authorList>
    </citation>
    <scope>NUCLEOTIDE SEQUENCE</scope>
    <source>
        <strain evidence="3">CBS 10118</strain>
    </source>
</reference>
<evidence type="ECO:0000313" key="4">
    <source>
        <dbReference type="Proteomes" id="UP000092730"/>
    </source>
</evidence>